<dbReference type="PANTHER" id="PTHR47505">
    <property type="entry name" value="DNA UTILIZATION PROTEIN YHGH"/>
    <property type="match status" value="1"/>
</dbReference>
<accession>A0A443IRT8</accession>
<dbReference type="AlphaFoldDB" id="A0A443IRT8"/>
<sequence>MGTEITALRARIPALLRGLALGGLHSVFPPRCICCGGAVASDFGLCGDCWRETAFIAGLACDVCGAPLPGEAGEATLCDECLTHPRPWDRAAAAIRYDGAGRRLVLALKHGDRLDLARPLGGWVARAAAPLIEPGMIVAPIPLHRLRLLKRQYNQSALLSRVVAHTHGLRHVPDLFQRLRATPSQEGRSRTERHENLADALRVTPRRAAALKGHPVLIVDDVMTSGATFGAATEAALSAGATKVHVVALARVAKDA</sequence>
<dbReference type="Pfam" id="PF00156">
    <property type="entry name" value="Pribosyltran"/>
    <property type="match status" value="1"/>
</dbReference>
<reference evidence="4 5" key="1">
    <citation type="submission" date="2019-01" db="EMBL/GenBank/DDBJ databases">
        <title>Sinorhodobacter populi sp. nov. isolated from the symptomatic bark tissue of Populus euramericana canker.</title>
        <authorList>
            <person name="Xu G."/>
        </authorList>
    </citation>
    <scope>NUCLEOTIDE SEQUENCE [LARGE SCALE GENOMIC DNA]</scope>
    <source>
        <strain evidence="4 5">2D-5</strain>
    </source>
</reference>
<evidence type="ECO:0000313" key="5">
    <source>
        <dbReference type="Proteomes" id="UP000285710"/>
    </source>
</evidence>
<dbReference type="InterPro" id="IPR029057">
    <property type="entry name" value="PRTase-like"/>
</dbReference>
<dbReference type="Pfam" id="PF18912">
    <property type="entry name" value="DZR_2"/>
    <property type="match status" value="1"/>
</dbReference>
<reference evidence="4 5" key="2">
    <citation type="submission" date="2019-01" db="EMBL/GenBank/DDBJ databases">
        <authorList>
            <person name="Li Y."/>
        </authorList>
    </citation>
    <scope>NUCLEOTIDE SEQUENCE [LARGE SCALE GENOMIC DNA]</scope>
    <source>
        <strain evidence="4 5">2D-5</strain>
    </source>
</reference>
<dbReference type="InterPro" id="IPR051910">
    <property type="entry name" value="ComF/GntX_DNA_util-trans"/>
</dbReference>
<feature type="domain" description="Double zinc ribbon" evidence="3">
    <location>
        <begin position="24"/>
        <end position="82"/>
    </location>
</feature>
<dbReference type="SUPFAM" id="SSF53271">
    <property type="entry name" value="PRTase-like"/>
    <property type="match status" value="1"/>
</dbReference>
<comment type="caution">
    <text evidence="4">The sequence shown here is derived from an EMBL/GenBank/DDBJ whole genome shotgun (WGS) entry which is preliminary data.</text>
</comment>
<evidence type="ECO:0000256" key="1">
    <source>
        <dbReference type="ARBA" id="ARBA00008007"/>
    </source>
</evidence>
<evidence type="ECO:0000259" key="2">
    <source>
        <dbReference type="Pfam" id="PF00156"/>
    </source>
</evidence>
<evidence type="ECO:0000259" key="3">
    <source>
        <dbReference type="Pfam" id="PF18912"/>
    </source>
</evidence>
<organism evidence="4 5">
    <name type="scientific">Paenirhodobacter populi</name>
    <dbReference type="NCBI Taxonomy" id="2306993"/>
    <lineage>
        <taxon>Bacteria</taxon>
        <taxon>Pseudomonadati</taxon>
        <taxon>Pseudomonadota</taxon>
        <taxon>Alphaproteobacteria</taxon>
        <taxon>Rhodobacterales</taxon>
        <taxon>Rhodobacter group</taxon>
        <taxon>Paenirhodobacter</taxon>
    </lineage>
</organism>
<feature type="domain" description="Phosphoribosyltransferase" evidence="2">
    <location>
        <begin position="188"/>
        <end position="252"/>
    </location>
</feature>
<dbReference type="PANTHER" id="PTHR47505:SF1">
    <property type="entry name" value="DNA UTILIZATION PROTEIN YHGH"/>
    <property type="match status" value="1"/>
</dbReference>
<dbReference type="CDD" id="cd06223">
    <property type="entry name" value="PRTases_typeI"/>
    <property type="match status" value="1"/>
</dbReference>
<proteinExistence type="inferred from homology"/>
<keyword evidence="5" id="KW-1185">Reference proteome</keyword>
<dbReference type="EMBL" id="SAUW01000013">
    <property type="protein sequence ID" value="RWR10037.1"/>
    <property type="molecule type" value="Genomic_DNA"/>
</dbReference>
<dbReference type="Proteomes" id="UP000285710">
    <property type="component" value="Unassembled WGS sequence"/>
</dbReference>
<gene>
    <name evidence="4" type="ORF">D2T33_13305</name>
</gene>
<evidence type="ECO:0000313" key="4">
    <source>
        <dbReference type="EMBL" id="RWR10037.1"/>
    </source>
</evidence>
<protein>
    <submittedName>
        <fullName evidence="4">ComF family protein</fullName>
    </submittedName>
</protein>
<dbReference type="InterPro" id="IPR044005">
    <property type="entry name" value="DZR_2"/>
</dbReference>
<dbReference type="InterPro" id="IPR000836">
    <property type="entry name" value="PRTase_dom"/>
</dbReference>
<name>A0A443IRT8_9RHOB</name>
<dbReference type="Gene3D" id="3.40.50.2020">
    <property type="match status" value="1"/>
</dbReference>
<comment type="similarity">
    <text evidence="1">Belongs to the ComF/GntX family.</text>
</comment>